<protein>
    <submittedName>
        <fullName evidence="1">Uncharacterized protein</fullName>
    </submittedName>
</protein>
<evidence type="ECO:0000313" key="1">
    <source>
        <dbReference type="EMBL" id="PWA83562.1"/>
    </source>
</evidence>
<organism evidence="1 2">
    <name type="scientific">Artemisia annua</name>
    <name type="common">Sweet wormwood</name>
    <dbReference type="NCBI Taxonomy" id="35608"/>
    <lineage>
        <taxon>Eukaryota</taxon>
        <taxon>Viridiplantae</taxon>
        <taxon>Streptophyta</taxon>
        <taxon>Embryophyta</taxon>
        <taxon>Tracheophyta</taxon>
        <taxon>Spermatophyta</taxon>
        <taxon>Magnoliopsida</taxon>
        <taxon>eudicotyledons</taxon>
        <taxon>Gunneridae</taxon>
        <taxon>Pentapetalae</taxon>
        <taxon>asterids</taxon>
        <taxon>campanulids</taxon>
        <taxon>Asterales</taxon>
        <taxon>Asteraceae</taxon>
        <taxon>Asteroideae</taxon>
        <taxon>Anthemideae</taxon>
        <taxon>Artemisiinae</taxon>
        <taxon>Artemisia</taxon>
    </lineage>
</organism>
<keyword evidence="2" id="KW-1185">Reference proteome</keyword>
<name>A0A2U1PCS9_ARTAN</name>
<dbReference type="EMBL" id="PKPP01001332">
    <property type="protein sequence ID" value="PWA83562.1"/>
    <property type="molecule type" value="Genomic_DNA"/>
</dbReference>
<accession>A0A2U1PCS9</accession>
<dbReference type="AlphaFoldDB" id="A0A2U1PCS9"/>
<sequence>MRDSCTSEENMALKSLRTNMVRDVRSKMETPTFIMDDALKKLKYNVKQETNTQNRRKIEHKKIEMGIL</sequence>
<reference evidence="1 2" key="1">
    <citation type="journal article" date="2018" name="Mol. Plant">
        <title>The genome of Artemisia annua provides insight into the evolution of Asteraceae family and artemisinin biosynthesis.</title>
        <authorList>
            <person name="Shen Q."/>
            <person name="Zhang L."/>
            <person name="Liao Z."/>
            <person name="Wang S."/>
            <person name="Yan T."/>
            <person name="Shi P."/>
            <person name="Liu M."/>
            <person name="Fu X."/>
            <person name="Pan Q."/>
            <person name="Wang Y."/>
            <person name="Lv Z."/>
            <person name="Lu X."/>
            <person name="Zhang F."/>
            <person name="Jiang W."/>
            <person name="Ma Y."/>
            <person name="Chen M."/>
            <person name="Hao X."/>
            <person name="Li L."/>
            <person name="Tang Y."/>
            <person name="Lv G."/>
            <person name="Zhou Y."/>
            <person name="Sun X."/>
            <person name="Brodelius P.E."/>
            <person name="Rose J.K.C."/>
            <person name="Tang K."/>
        </authorList>
    </citation>
    <scope>NUCLEOTIDE SEQUENCE [LARGE SCALE GENOMIC DNA]</scope>
    <source>
        <strain evidence="2">cv. Huhao1</strain>
        <tissue evidence="1">Leaf</tissue>
    </source>
</reference>
<comment type="caution">
    <text evidence="1">The sequence shown here is derived from an EMBL/GenBank/DDBJ whole genome shotgun (WGS) entry which is preliminary data.</text>
</comment>
<proteinExistence type="predicted"/>
<evidence type="ECO:0000313" key="2">
    <source>
        <dbReference type="Proteomes" id="UP000245207"/>
    </source>
</evidence>
<dbReference type="Proteomes" id="UP000245207">
    <property type="component" value="Unassembled WGS sequence"/>
</dbReference>
<gene>
    <name evidence="1" type="ORF">CTI12_AA167420</name>
</gene>